<evidence type="ECO:0000313" key="2">
    <source>
        <dbReference type="Proteomes" id="UP001168096"/>
    </source>
</evidence>
<dbReference type="Proteomes" id="UP001168096">
    <property type="component" value="Unassembled WGS sequence"/>
</dbReference>
<reference evidence="1" key="1">
    <citation type="submission" date="2024-11" db="EMBL/GenBank/DDBJ databases">
        <title>Description of Massilia orientalis sp. nov., isolated from rhizosphere soil of Ageratina adenophora.</title>
        <authorList>
            <person name="Wang Y."/>
        </authorList>
    </citation>
    <scope>NUCLEOTIDE SEQUENCE</scope>
    <source>
        <strain evidence="1">YIM B02787</strain>
    </source>
</reference>
<protein>
    <submittedName>
        <fullName evidence="1">Uncharacterized protein</fullName>
    </submittedName>
</protein>
<gene>
    <name evidence="1" type="ORF">QPK29_020410</name>
</gene>
<proteinExistence type="predicted"/>
<keyword evidence="2" id="KW-1185">Reference proteome</keyword>
<sequence>MQHKLALSDGEINDLRDAGYTVSEVIDNGQSGYAWQHPVSGAKQRDTKQPLRRTQAQAWHDLSVYLSPDGPDTPRADWIQP</sequence>
<dbReference type="EMBL" id="JASNRB020000013">
    <property type="protein sequence ID" value="MFJ1470083.1"/>
    <property type="molecule type" value="Genomic_DNA"/>
</dbReference>
<comment type="caution">
    <text evidence="1">The sequence shown here is derived from an EMBL/GenBank/DDBJ whole genome shotgun (WGS) entry which is preliminary data.</text>
</comment>
<evidence type="ECO:0000313" key="1">
    <source>
        <dbReference type="EMBL" id="MFJ1470083.1"/>
    </source>
</evidence>
<accession>A0ACC7MF13</accession>
<name>A0ACC7MF13_9BURK</name>
<organism evidence="1 2">
    <name type="scientific">Massilia orientalis</name>
    <dbReference type="NCBI Taxonomy" id="3050128"/>
    <lineage>
        <taxon>Bacteria</taxon>
        <taxon>Pseudomonadati</taxon>
        <taxon>Pseudomonadota</taxon>
        <taxon>Betaproteobacteria</taxon>
        <taxon>Burkholderiales</taxon>
        <taxon>Oxalobacteraceae</taxon>
        <taxon>Telluria group</taxon>
        <taxon>Massilia</taxon>
    </lineage>
</organism>